<evidence type="ECO:0000313" key="6">
    <source>
        <dbReference type="EMBL" id="VEU63457.1"/>
    </source>
</evidence>
<protein>
    <submittedName>
        <fullName evidence="6">Type I restriction enzyme specificity protein</fullName>
    </submittedName>
</protein>
<dbReference type="Pfam" id="PF01420">
    <property type="entry name" value="Methylase_S"/>
    <property type="match status" value="1"/>
</dbReference>
<keyword evidence="2" id="KW-0680">Restriction system</keyword>
<dbReference type="Proteomes" id="UP000289952">
    <property type="component" value="Chromosome"/>
</dbReference>
<sequence length="215" mass="24751">MILRERERERDDNSGLNKLLEYVFGLDLMSYGYGVKYKKLGELINNLPKATLKTTDLIPNGKYPVINSGTSIYGYYYKFNNNGDAITIASRGENASFVQYMDQDFWAGGLCYALRSKDDNEILTKFLYYYLKNTQQKIRETLVSEGSIPALNKKDLEDIIIPIPPLSLQNQIVAILDNFSTYTNNLTQGLPAEINLRQKQYEYYRNKLLSFNKVS</sequence>
<comment type="similarity">
    <text evidence="1">Belongs to the type-I restriction system S methylase family.</text>
</comment>
<dbReference type="InterPro" id="IPR044946">
    <property type="entry name" value="Restrct_endonuc_typeI_TRD_sf"/>
</dbReference>
<proteinExistence type="inferred from homology"/>
<reference evidence="6 7" key="1">
    <citation type="submission" date="2019-01" db="EMBL/GenBank/DDBJ databases">
        <authorList>
            <consortium name="Pathogen Informatics"/>
        </authorList>
    </citation>
    <scope>NUCLEOTIDE SEQUENCE [LARGE SCALE GENOMIC DNA]</scope>
    <source>
        <strain evidence="6 7">NCTC10118</strain>
    </source>
</reference>
<dbReference type="RefSeq" id="WP_197723766.1">
    <property type="nucleotide sequence ID" value="NZ_LR214972.1"/>
</dbReference>
<dbReference type="EMBL" id="LR214972">
    <property type="protein sequence ID" value="VEU63457.1"/>
    <property type="molecule type" value="Genomic_DNA"/>
</dbReference>
<dbReference type="Gene3D" id="3.90.220.20">
    <property type="entry name" value="DNA methylase specificity domains"/>
    <property type="match status" value="1"/>
</dbReference>
<dbReference type="InterPro" id="IPR051212">
    <property type="entry name" value="Type-I_RE_S_subunit"/>
</dbReference>
<evidence type="ECO:0000256" key="1">
    <source>
        <dbReference type="ARBA" id="ARBA00010923"/>
    </source>
</evidence>
<dbReference type="GO" id="GO:0009307">
    <property type="term" value="P:DNA restriction-modification system"/>
    <property type="evidence" value="ECO:0007669"/>
    <property type="project" value="UniProtKB-KW"/>
</dbReference>
<dbReference type="REBASE" id="298517">
    <property type="entry name" value="S1.Mbo10118ORF479P"/>
</dbReference>
<evidence type="ECO:0000313" key="7">
    <source>
        <dbReference type="Proteomes" id="UP000289952"/>
    </source>
</evidence>
<keyword evidence="3" id="KW-0238">DNA-binding</keyword>
<evidence type="ECO:0000256" key="2">
    <source>
        <dbReference type="ARBA" id="ARBA00022747"/>
    </source>
</evidence>
<accession>A0A449AER5</accession>
<evidence type="ECO:0000256" key="3">
    <source>
        <dbReference type="ARBA" id="ARBA00023125"/>
    </source>
</evidence>
<dbReference type="GO" id="GO:0003677">
    <property type="term" value="F:DNA binding"/>
    <property type="evidence" value="ECO:0007669"/>
    <property type="project" value="UniProtKB-KW"/>
</dbReference>
<organism evidence="6 7">
    <name type="scientific">Mycoplasmopsis bovirhinis</name>
    <dbReference type="NCBI Taxonomy" id="29553"/>
    <lineage>
        <taxon>Bacteria</taxon>
        <taxon>Bacillati</taxon>
        <taxon>Mycoplasmatota</taxon>
        <taxon>Mycoplasmoidales</taxon>
        <taxon>Metamycoplasmataceae</taxon>
        <taxon>Mycoplasmopsis</taxon>
    </lineage>
</organism>
<dbReference type="CDD" id="cd17291">
    <property type="entry name" value="RMtype1_S_MgeORF438P-TRD-CR_like"/>
    <property type="match status" value="1"/>
</dbReference>
<dbReference type="PANTHER" id="PTHR43140:SF1">
    <property type="entry name" value="TYPE I RESTRICTION ENZYME ECOKI SPECIFICITY SUBUNIT"/>
    <property type="match status" value="1"/>
</dbReference>
<comment type="subunit">
    <text evidence="4">The methyltransferase is composed of M and S polypeptides.</text>
</comment>
<keyword evidence="7" id="KW-1185">Reference proteome</keyword>
<dbReference type="SUPFAM" id="SSF116734">
    <property type="entry name" value="DNA methylase specificity domain"/>
    <property type="match status" value="1"/>
</dbReference>
<name>A0A449AER5_9BACT</name>
<dbReference type="PANTHER" id="PTHR43140">
    <property type="entry name" value="TYPE-1 RESTRICTION ENZYME ECOKI SPECIFICITY PROTEIN"/>
    <property type="match status" value="1"/>
</dbReference>
<evidence type="ECO:0000256" key="4">
    <source>
        <dbReference type="ARBA" id="ARBA00038652"/>
    </source>
</evidence>
<evidence type="ECO:0000259" key="5">
    <source>
        <dbReference type="Pfam" id="PF01420"/>
    </source>
</evidence>
<dbReference type="AlphaFoldDB" id="A0A449AER5"/>
<dbReference type="InterPro" id="IPR000055">
    <property type="entry name" value="Restrct_endonuc_typeI_TRD"/>
</dbReference>
<feature type="domain" description="Type I restriction modification DNA specificity" evidence="5">
    <location>
        <begin position="35"/>
        <end position="195"/>
    </location>
</feature>
<gene>
    <name evidence="6" type="primary">hsdS_7</name>
    <name evidence="6" type="ORF">NCTC10118_00479</name>
</gene>